<evidence type="ECO:0000256" key="1">
    <source>
        <dbReference type="SAM" id="SignalP"/>
    </source>
</evidence>
<proteinExistence type="predicted"/>
<feature type="chain" id="PRO_5046128998" evidence="1">
    <location>
        <begin position="20"/>
        <end position="119"/>
    </location>
</feature>
<dbReference type="EMBL" id="JABKKF010000001">
    <property type="protein sequence ID" value="NPD90984.1"/>
    <property type="molecule type" value="Genomic_DNA"/>
</dbReference>
<dbReference type="RefSeq" id="WP_172272593.1">
    <property type="nucleotide sequence ID" value="NZ_CASGMU010000001.1"/>
</dbReference>
<keyword evidence="3" id="KW-1185">Reference proteome</keyword>
<gene>
    <name evidence="2" type="ORF">HPS56_01175</name>
</gene>
<name>A0ABX2AJ38_9BACT</name>
<dbReference type="Proteomes" id="UP000714420">
    <property type="component" value="Unassembled WGS sequence"/>
</dbReference>
<keyword evidence="1" id="KW-0732">Signal</keyword>
<evidence type="ECO:0000313" key="2">
    <source>
        <dbReference type="EMBL" id="NPD90984.1"/>
    </source>
</evidence>
<protein>
    <submittedName>
        <fullName evidence="2">Uncharacterized protein</fullName>
    </submittedName>
</protein>
<accession>A0ABX2AJ38</accession>
<reference evidence="2 3" key="1">
    <citation type="submission" date="2020-05" db="EMBL/GenBank/DDBJ databases">
        <title>Distinct polysaccharide utilization as determinants for interspecies competition between intestinal Prevotella spp.</title>
        <authorList>
            <person name="Galvez E.J.C."/>
            <person name="Iljazovic A."/>
            <person name="Strowig T."/>
        </authorList>
    </citation>
    <scope>NUCLEOTIDE SEQUENCE [LARGE SCALE GENOMIC DNA]</scope>
    <source>
        <strain evidence="2 3">PMUR</strain>
    </source>
</reference>
<evidence type="ECO:0000313" key="3">
    <source>
        <dbReference type="Proteomes" id="UP000714420"/>
    </source>
</evidence>
<feature type="signal peptide" evidence="1">
    <location>
        <begin position="1"/>
        <end position="19"/>
    </location>
</feature>
<comment type="caution">
    <text evidence="2">The sequence shown here is derived from an EMBL/GenBank/DDBJ whole genome shotgun (WGS) entry which is preliminary data.</text>
</comment>
<organism evidence="2 3">
    <name type="scientific">Xylanibacter muris</name>
    <dbReference type="NCBI Taxonomy" id="2736290"/>
    <lineage>
        <taxon>Bacteria</taxon>
        <taxon>Pseudomonadati</taxon>
        <taxon>Bacteroidota</taxon>
        <taxon>Bacteroidia</taxon>
        <taxon>Bacteroidales</taxon>
        <taxon>Prevotellaceae</taxon>
        <taxon>Xylanibacter</taxon>
    </lineage>
</organism>
<sequence length="119" mass="13155">MKKLLLLAFASALYGKMHADTHETVTIGGTVIDKFVTEISFTSDNLLITFDDESTYTCGMDDISIDITYDNGTGMDGIYDNTKDEQVRIYNLNGQYIGSAIDNLPKGVYIINGKKILVK</sequence>